<gene>
    <name evidence="3" type="ORF">ACFSDX_24605</name>
</gene>
<dbReference type="InterPro" id="IPR035986">
    <property type="entry name" value="PKD_dom_sf"/>
</dbReference>
<feature type="domain" description="PKD" evidence="1">
    <location>
        <begin position="1398"/>
        <end position="1462"/>
    </location>
</feature>
<dbReference type="PROSITE" id="PS50853">
    <property type="entry name" value="FN3"/>
    <property type="match status" value="1"/>
</dbReference>
<dbReference type="InterPro" id="IPR026444">
    <property type="entry name" value="Secre_tail"/>
</dbReference>
<dbReference type="RefSeq" id="WP_382318539.1">
    <property type="nucleotide sequence ID" value="NZ_JBHUFD010000019.1"/>
</dbReference>
<proteinExistence type="predicted"/>
<dbReference type="Gene3D" id="2.60.40.10">
    <property type="entry name" value="Immunoglobulins"/>
    <property type="match status" value="3"/>
</dbReference>
<comment type="caution">
    <text evidence="3">The sequence shown here is derived from an EMBL/GenBank/DDBJ whole genome shotgun (WGS) entry which is preliminary data.</text>
</comment>
<dbReference type="InterPro" id="IPR003961">
    <property type="entry name" value="FN3_dom"/>
</dbReference>
<evidence type="ECO:0000313" key="4">
    <source>
        <dbReference type="Proteomes" id="UP001597197"/>
    </source>
</evidence>
<accession>A0ABW4R2R3</accession>
<dbReference type="Proteomes" id="UP001597197">
    <property type="component" value="Unassembled WGS sequence"/>
</dbReference>
<dbReference type="InterPro" id="IPR056541">
    <property type="entry name" value="Ig-like_POM152"/>
</dbReference>
<dbReference type="SMART" id="SM00089">
    <property type="entry name" value="PKD"/>
    <property type="match status" value="2"/>
</dbReference>
<evidence type="ECO:0000313" key="3">
    <source>
        <dbReference type="EMBL" id="MFD1875636.1"/>
    </source>
</evidence>
<dbReference type="PROSITE" id="PS50093">
    <property type="entry name" value="PKD"/>
    <property type="match status" value="2"/>
</dbReference>
<evidence type="ECO:0000259" key="1">
    <source>
        <dbReference type="PROSITE" id="PS50093"/>
    </source>
</evidence>
<protein>
    <submittedName>
        <fullName evidence="3">T9SS type A sorting domain-containing protein</fullName>
    </submittedName>
</protein>
<feature type="domain" description="Fibronectin type-III" evidence="2">
    <location>
        <begin position="577"/>
        <end position="678"/>
    </location>
</feature>
<dbReference type="InterPro" id="IPR022409">
    <property type="entry name" value="PKD/Chitinase_dom"/>
</dbReference>
<dbReference type="Pfam" id="PF18962">
    <property type="entry name" value="Por_Secre_tail"/>
    <property type="match status" value="1"/>
</dbReference>
<dbReference type="Pfam" id="PF24312">
    <property type="entry name" value="Ig-like_POM152"/>
    <property type="match status" value="1"/>
</dbReference>
<reference evidence="4" key="1">
    <citation type="journal article" date="2019" name="Int. J. Syst. Evol. Microbiol.">
        <title>The Global Catalogue of Microorganisms (GCM) 10K type strain sequencing project: providing services to taxonomists for standard genome sequencing and annotation.</title>
        <authorList>
            <consortium name="The Broad Institute Genomics Platform"/>
            <consortium name="The Broad Institute Genome Sequencing Center for Infectious Disease"/>
            <person name="Wu L."/>
            <person name="Ma J."/>
        </authorList>
    </citation>
    <scope>NUCLEOTIDE SEQUENCE [LARGE SCALE GENOMIC DNA]</scope>
    <source>
        <strain evidence="4">CGMCC 1.15795</strain>
    </source>
</reference>
<dbReference type="SUPFAM" id="SSF49265">
    <property type="entry name" value="Fibronectin type III"/>
    <property type="match status" value="1"/>
</dbReference>
<dbReference type="InterPro" id="IPR000601">
    <property type="entry name" value="PKD_dom"/>
</dbReference>
<dbReference type="Pfam" id="PF18911">
    <property type="entry name" value="PKD_4"/>
    <property type="match status" value="1"/>
</dbReference>
<feature type="domain" description="PKD" evidence="1">
    <location>
        <begin position="1043"/>
        <end position="1112"/>
    </location>
</feature>
<organism evidence="3 4">
    <name type="scientific">Hymenobacter bucti</name>
    <dbReference type="NCBI Taxonomy" id="1844114"/>
    <lineage>
        <taxon>Bacteria</taxon>
        <taxon>Pseudomonadati</taxon>
        <taxon>Bacteroidota</taxon>
        <taxon>Cytophagia</taxon>
        <taxon>Cytophagales</taxon>
        <taxon>Hymenobacteraceae</taxon>
        <taxon>Hymenobacter</taxon>
    </lineage>
</organism>
<dbReference type="CDD" id="cd00146">
    <property type="entry name" value="PKD"/>
    <property type="match status" value="1"/>
</dbReference>
<dbReference type="EMBL" id="JBHUFD010000019">
    <property type="protein sequence ID" value="MFD1875636.1"/>
    <property type="molecule type" value="Genomic_DNA"/>
</dbReference>
<dbReference type="NCBIfam" id="TIGR04183">
    <property type="entry name" value="Por_Secre_tail"/>
    <property type="match status" value="1"/>
</dbReference>
<name>A0ABW4R2R3_9BACT</name>
<sequence>MSSIFNLFGSARRAAPLASRFSRLLVLGAWGALPLAAHAQLALPSAAPVTQNFDGIGTSATATLPTGFKFSPDAMPTYGSATNYLATTVATTGNNFTAGGTYNFGSTVGATDRAVGFLNSGSYTSPRHILLQVQNTSGAVVQDLSVQFDIEKYRSGSRAYDFKFYVSTDGSTWVSQPAGDQSYPADGSNTVYSYPPLTTSKQVTLTGVAIAPGAPYYLRWSDVGLNGSTNGQGLGLDNVVLTPTLAGGPTPTPVATITTSSLAATSFCLTSTTGSPSFSVAFTSSGAFTGTYLAQLSDAVGVFPTNTTDNIIGSGPASPLTASLPAGTPSGNGYRIRVLNDAPLTTGTDNGQNLTVTQAPSSNTVTVSPATSQTLLTTATGATLTATATSPSTFAWYYSTSAVGSFTTAIAGATAASYTLKGADFGGAGTYYLVARATTTTTCGAVSGLSAPIAITVTAPPVVVAPTLTVSLTTLPDFGSIASGAASPAKSFTVSGTNLTGAVTVTPPAGFEIRTGAKAFACCAIELTPVGGAVSATIEVRFVPTVAQTYAAAIAVSSPGVAAASVSVTGTGMAPVYPATVSTAAITALTPTGATSGGTVEADGGSAVTARGVVWSLLATPALTASKTVDGAGAGSFTSTLSGLLPGTTYFGRAYATNAAGTAYGEEFSFTTVAIPLAAEPTNQSTLTASAVTSTSLQLNLTGGTGTKHLILARLTTAVNATPVDATTYLADAAFGAGTQLGTGNYVVYAGTGSSVTVTGLRASSTYTFAVFDYNDNDTPYAENYLTTAPGTLSQATPDAPAALLLEENFDYRAGTDLKANNWTAHSGTTNAVKVTTGGLSYAGYNASGIGNAAALTGNGEDVSRTFASLVMPRTPVYVSYLVNVASATAAGDYYLHLGPAPLGSNFYSRVFVRRSTTSGKVQFGISGSSTATYSTTDYDLNTTYLLVVKYTFDENGNLAQLFVNPAGDTEPTTATVSSAETSAAPANIGTVALRQGSSSPNLVVDGLRVGNTYRVVKTGLVCLPPTPKFTAAPVCVGTPTAFADASTTVEANATYAWDVDGDGQVDYTTKGAITHTYPAAGTYSATLTITQGACADVYTQAVIVRALPTATLSGTSTICAGSSAELSVHLTGTAPWTISYSATGDPTATTVSVAAADVTPEGTYALIVRPATTTTYTLTAVTDSNCTGTALTGSATVTVNTAPVLTVPVVPTTPAQADLCGASVAFAATATGSTPAPVLTYAITQQGTLTAITSPYVFPVGTTVVTATATNSCGDMASKTFTVTVQDRQAPTVRTQNINVALVNGTATITAAQVNNGSSDNCSGTLTYRVSPSTFSCANIGPNTVTLTVTDASGNQASGPATVTVTGSIPAPTISVAPANATYTGGVPTTLYLGYGPQSATLTASGAGSGGTYQWSPAIGLSSSTIANPVFTATTAGTFTYTVTATSASGCSATKSVTLTVVDVRCSSNGKKLDKVIVCHHGSPLCIDADGVADHLKHGDPLGACSGNVQAASLARMAAAPEDASEARISFEAYPNPFSSSTTLRFQAAQAGTVQLQVYNALGQLVATLYHGPVQRGEVLERTLDGTGLNTGLYTCRLTTEGQTLTQRVMLSK</sequence>
<dbReference type="SUPFAM" id="SSF49299">
    <property type="entry name" value="PKD domain"/>
    <property type="match status" value="2"/>
</dbReference>
<evidence type="ECO:0000259" key="2">
    <source>
        <dbReference type="PROSITE" id="PS50853"/>
    </source>
</evidence>
<keyword evidence="4" id="KW-1185">Reference proteome</keyword>
<dbReference type="InterPro" id="IPR013783">
    <property type="entry name" value="Ig-like_fold"/>
</dbReference>
<dbReference type="InterPro" id="IPR036116">
    <property type="entry name" value="FN3_sf"/>
</dbReference>